<feature type="region of interest" description="Disordered" evidence="1">
    <location>
        <begin position="63"/>
        <end position="85"/>
    </location>
</feature>
<dbReference type="Proteomes" id="UP001415857">
    <property type="component" value="Unassembled WGS sequence"/>
</dbReference>
<evidence type="ECO:0000313" key="2">
    <source>
        <dbReference type="EMBL" id="KAK9281225.1"/>
    </source>
</evidence>
<name>A0AAP0RSQ9_LIQFO</name>
<organism evidence="2 3">
    <name type="scientific">Liquidambar formosana</name>
    <name type="common">Formosan gum</name>
    <dbReference type="NCBI Taxonomy" id="63359"/>
    <lineage>
        <taxon>Eukaryota</taxon>
        <taxon>Viridiplantae</taxon>
        <taxon>Streptophyta</taxon>
        <taxon>Embryophyta</taxon>
        <taxon>Tracheophyta</taxon>
        <taxon>Spermatophyta</taxon>
        <taxon>Magnoliopsida</taxon>
        <taxon>eudicotyledons</taxon>
        <taxon>Gunneridae</taxon>
        <taxon>Pentapetalae</taxon>
        <taxon>Saxifragales</taxon>
        <taxon>Altingiaceae</taxon>
        <taxon>Liquidambar</taxon>
    </lineage>
</organism>
<protein>
    <submittedName>
        <fullName evidence="2">Uncharacterized protein</fullName>
    </submittedName>
</protein>
<sequence>MCMKNLAYQIIHLYGDLVNYVNEQGYSPLHLLASKPSAFRSGSHISSLNKIIYHFFGTRKEEAQKSGGQGDAENPEAGHQGNQSTNGLAHRNKLFPCNYDILFEYIKLVSKAMLVILGLGSRKIRKLQIKKEKHTWSVQIMNELLQRASIYEYEDNGRNPQQSPPPKDGETAPYAVVEGGTVTFGSSVVLEEDQQPETSTALYSETNQEDQNKGNKGEGDPLVL</sequence>
<feature type="compositionally biased region" description="Basic and acidic residues" evidence="1">
    <location>
        <begin position="210"/>
        <end position="224"/>
    </location>
</feature>
<dbReference type="AlphaFoldDB" id="A0AAP0RSQ9"/>
<evidence type="ECO:0000313" key="3">
    <source>
        <dbReference type="Proteomes" id="UP001415857"/>
    </source>
</evidence>
<feature type="region of interest" description="Disordered" evidence="1">
    <location>
        <begin position="190"/>
        <end position="224"/>
    </location>
</feature>
<dbReference type="EMBL" id="JBBPBK010000007">
    <property type="protein sequence ID" value="KAK9281225.1"/>
    <property type="molecule type" value="Genomic_DNA"/>
</dbReference>
<reference evidence="2 3" key="1">
    <citation type="journal article" date="2024" name="Plant J.">
        <title>Genome sequences and population genomics reveal climatic adaptation and genomic divergence between two closely related sweetgum species.</title>
        <authorList>
            <person name="Xu W.Q."/>
            <person name="Ren C.Q."/>
            <person name="Zhang X.Y."/>
            <person name="Comes H.P."/>
            <person name="Liu X.H."/>
            <person name="Li Y.G."/>
            <person name="Kettle C.J."/>
            <person name="Jalonen R."/>
            <person name="Gaisberger H."/>
            <person name="Ma Y.Z."/>
            <person name="Qiu Y.X."/>
        </authorList>
    </citation>
    <scope>NUCLEOTIDE SEQUENCE [LARGE SCALE GENOMIC DNA]</scope>
    <source>
        <strain evidence="2">Hangzhou</strain>
    </source>
</reference>
<accession>A0AAP0RSQ9</accession>
<keyword evidence="3" id="KW-1185">Reference proteome</keyword>
<evidence type="ECO:0000256" key="1">
    <source>
        <dbReference type="SAM" id="MobiDB-lite"/>
    </source>
</evidence>
<comment type="caution">
    <text evidence="2">The sequence shown here is derived from an EMBL/GenBank/DDBJ whole genome shotgun (WGS) entry which is preliminary data.</text>
</comment>
<proteinExistence type="predicted"/>
<feature type="compositionally biased region" description="Polar residues" evidence="1">
    <location>
        <begin position="196"/>
        <end position="206"/>
    </location>
</feature>
<gene>
    <name evidence="2" type="ORF">L1049_004120</name>
</gene>